<evidence type="ECO:0000259" key="1">
    <source>
        <dbReference type="Pfam" id="PF01548"/>
    </source>
</evidence>
<accession>F3GR08</accession>
<comment type="caution">
    <text evidence="2">The sequence shown here is derived from an EMBL/GenBank/DDBJ whole genome shotgun (WGS) entry which is preliminary data.</text>
</comment>
<dbReference type="Proteomes" id="UP000004986">
    <property type="component" value="Unassembled WGS sequence"/>
</dbReference>
<keyword evidence="3" id="KW-1185">Reference proteome</keyword>
<dbReference type="Pfam" id="PF01548">
    <property type="entry name" value="DEDD_Tnp_IS110"/>
    <property type="match status" value="1"/>
</dbReference>
<organism evidence="2 3">
    <name type="scientific">Pseudomonas syringae pv. pisi str. 1704B</name>
    <dbReference type="NCBI Taxonomy" id="629263"/>
    <lineage>
        <taxon>Bacteria</taxon>
        <taxon>Pseudomonadati</taxon>
        <taxon>Pseudomonadota</taxon>
        <taxon>Gammaproteobacteria</taxon>
        <taxon>Pseudomonadales</taxon>
        <taxon>Pseudomonadaceae</taxon>
        <taxon>Pseudomonas</taxon>
        <taxon>Pseudomonas syringae</taxon>
    </lineage>
</organism>
<proteinExistence type="predicted"/>
<sequence>CSVYMVDGYQLSHYRKGVNIRAKTDAQDARLLARYLKNELDELR</sequence>
<feature type="non-terminal residue" evidence="2">
    <location>
        <position position="1"/>
    </location>
</feature>
<feature type="non-terminal residue" evidence="2">
    <location>
        <position position="44"/>
    </location>
</feature>
<evidence type="ECO:0000313" key="2">
    <source>
        <dbReference type="EMBL" id="EGH49511.1"/>
    </source>
</evidence>
<dbReference type="EMBL" id="AEAI01004356">
    <property type="protein sequence ID" value="EGH49511.1"/>
    <property type="molecule type" value="Genomic_DNA"/>
</dbReference>
<feature type="domain" description="Transposase IS110-like N-terminal" evidence="1">
    <location>
        <begin position="1"/>
        <end position="41"/>
    </location>
</feature>
<dbReference type="AlphaFoldDB" id="F3GR08"/>
<gene>
    <name evidence="2" type="ORF">PSYPI_46891</name>
</gene>
<name>F3GR08_PSESJ</name>
<evidence type="ECO:0000313" key="3">
    <source>
        <dbReference type="Proteomes" id="UP000004986"/>
    </source>
</evidence>
<dbReference type="InterPro" id="IPR002525">
    <property type="entry name" value="Transp_IS110-like_N"/>
</dbReference>
<reference evidence="2 3" key="1">
    <citation type="journal article" date="2011" name="PLoS Pathog.">
        <title>Dynamic evolution of pathogenicity revealed by sequencing and comparative genomics of 19 Pseudomonas syringae isolates.</title>
        <authorList>
            <person name="Baltrus D.A."/>
            <person name="Nishimura M.T."/>
            <person name="Romanchuk A."/>
            <person name="Chang J.H."/>
            <person name="Mukhtar M.S."/>
            <person name="Cherkis K."/>
            <person name="Roach J."/>
            <person name="Grant S.R."/>
            <person name="Jones C.D."/>
            <person name="Dangl J.L."/>
        </authorList>
    </citation>
    <scope>NUCLEOTIDE SEQUENCE [LARGE SCALE GENOMIC DNA]</scope>
    <source>
        <strain evidence="2 3">1704B</strain>
    </source>
</reference>
<protein>
    <submittedName>
        <fullName evidence="2">ISPpu10, transposase</fullName>
    </submittedName>
</protein>